<proteinExistence type="predicted"/>
<sequence length="113" mass="13228">MHRTKNRHSAYAPTERKEEAKREDGKEEEKKAEGNTQDADVTKLKEAAFLRLFRHTSSAKVGCPPPVRCNTSSMKIWVPRLHTEKRIRHITVLLFKSVQESYKYKKHLSLRLI</sequence>
<organism evidence="1 2">
    <name type="scientific">Cichorium intybus</name>
    <name type="common">Chicory</name>
    <dbReference type="NCBI Taxonomy" id="13427"/>
    <lineage>
        <taxon>Eukaryota</taxon>
        <taxon>Viridiplantae</taxon>
        <taxon>Streptophyta</taxon>
        <taxon>Embryophyta</taxon>
        <taxon>Tracheophyta</taxon>
        <taxon>Spermatophyta</taxon>
        <taxon>Magnoliopsida</taxon>
        <taxon>eudicotyledons</taxon>
        <taxon>Gunneridae</taxon>
        <taxon>Pentapetalae</taxon>
        <taxon>asterids</taxon>
        <taxon>campanulids</taxon>
        <taxon>Asterales</taxon>
        <taxon>Asteraceae</taxon>
        <taxon>Cichorioideae</taxon>
        <taxon>Cichorieae</taxon>
        <taxon>Cichoriinae</taxon>
        <taxon>Cichorium</taxon>
    </lineage>
</organism>
<evidence type="ECO:0000313" key="1">
    <source>
        <dbReference type="EMBL" id="KAI3721887.1"/>
    </source>
</evidence>
<keyword evidence="2" id="KW-1185">Reference proteome</keyword>
<protein>
    <submittedName>
        <fullName evidence="1">Uncharacterized protein</fullName>
    </submittedName>
</protein>
<comment type="caution">
    <text evidence="1">The sequence shown here is derived from an EMBL/GenBank/DDBJ whole genome shotgun (WGS) entry which is preliminary data.</text>
</comment>
<reference evidence="1 2" key="2">
    <citation type="journal article" date="2022" name="Mol. Ecol. Resour.">
        <title>The genomes of chicory, endive, great burdock and yacon provide insights into Asteraceae paleo-polyploidization history and plant inulin production.</title>
        <authorList>
            <person name="Fan W."/>
            <person name="Wang S."/>
            <person name="Wang H."/>
            <person name="Wang A."/>
            <person name="Jiang F."/>
            <person name="Liu H."/>
            <person name="Zhao H."/>
            <person name="Xu D."/>
            <person name="Zhang Y."/>
        </authorList>
    </citation>
    <scope>NUCLEOTIDE SEQUENCE [LARGE SCALE GENOMIC DNA]</scope>
    <source>
        <strain evidence="2">cv. Punajuju</strain>
        <tissue evidence="1">Leaves</tissue>
    </source>
</reference>
<gene>
    <name evidence="1" type="ORF">L2E82_32906</name>
</gene>
<accession>A0ACB9BID0</accession>
<name>A0ACB9BID0_CICIN</name>
<dbReference type="Proteomes" id="UP001055811">
    <property type="component" value="Linkage Group LG06"/>
</dbReference>
<dbReference type="EMBL" id="CM042014">
    <property type="protein sequence ID" value="KAI3721887.1"/>
    <property type="molecule type" value="Genomic_DNA"/>
</dbReference>
<evidence type="ECO:0000313" key="2">
    <source>
        <dbReference type="Proteomes" id="UP001055811"/>
    </source>
</evidence>
<reference evidence="2" key="1">
    <citation type="journal article" date="2022" name="Mol. Ecol. Resour.">
        <title>The genomes of chicory, endive, great burdock and yacon provide insights into Asteraceae palaeo-polyploidization history and plant inulin production.</title>
        <authorList>
            <person name="Fan W."/>
            <person name="Wang S."/>
            <person name="Wang H."/>
            <person name="Wang A."/>
            <person name="Jiang F."/>
            <person name="Liu H."/>
            <person name="Zhao H."/>
            <person name="Xu D."/>
            <person name="Zhang Y."/>
        </authorList>
    </citation>
    <scope>NUCLEOTIDE SEQUENCE [LARGE SCALE GENOMIC DNA]</scope>
    <source>
        <strain evidence="2">cv. Punajuju</strain>
    </source>
</reference>